<evidence type="ECO:0000259" key="11">
    <source>
        <dbReference type="PROSITE" id="PS50979"/>
    </source>
</evidence>
<evidence type="ECO:0000256" key="7">
    <source>
        <dbReference type="PROSITE-ProRule" id="PRU00409"/>
    </source>
</evidence>
<keyword evidence="6" id="KW-0092">Biotin</keyword>
<organism evidence="12 13">
    <name type="scientific">Bifidobacterium ruminantium</name>
    <dbReference type="NCBI Taxonomy" id="78346"/>
    <lineage>
        <taxon>Bacteria</taxon>
        <taxon>Bacillati</taxon>
        <taxon>Actinomycetota</taxon>
        <taxon>Actinomycetes</taxon>
        <taxon>Bifidobacteriales</taxon>
        <taxon>Bifidobacteriaceae</taxon>
        <taxon>Bifidobacterium</taxon>
    </lineage>
</organism>
<dbReference type="PROSITE" id="PS50975">
    <property type="entry name" value="ATP_GRASP"/>
    <property type="match status" value="1"/>
</dbReference>
<evidence type="ECO:0000256" key="1">
    <source>
        <dbReference type="ARBA" id="ARBA00001953"/>
    </source>
</evidence>
<dbReference type="PANTHER" id="PTHR18866">
    <property type="entry name" value="CARBOXYLASE:PYRUVATE/ACETYL-COA/PROPIONYL-COA CARBOXYLASE"/>
    <property type="match status" value="1"/>
</dbReference>
<dbReference type="Pfam" id="PF02786">
    <property type="entry name" value="CPSase_L_D2"/>
    <property type="match status" value="1"/>
</dbReference>
<dbReference type="AlphaFoldDB" id="A0A087CVM4"/>
<dbReference type="PROSITE" id="PS50968">
    <property type="entry name" value="BIOTINYL_LIPOYL"/>
    <property type="match status" value="1"/>
</dbReference>
<dbReference type="EC" id="6.3.4.14" evidence="2"/>
<dbReference type="SUPFAM" id="SSF51230">
    <property type="entry name" value="Single hybrid motif"/>
    <property type="match status" value="1"/>
</dbReference>
<gene>
    <name evidence="12" type="ORF">BRUM_0454</name>
</gene>
<dbReference type="GO" id="GO:0005524">
    <property type="term" value="F:ATP binding"/>
    <property type="evidence" value="ECO:0007669"/>
    <property type="project" value="UniProtKB-UniRule"/>
</dbReference>
<dbReference type="InterPro" id="IPR005479">
    <property type="entry name" value="CPAse_ATP-bd"/>
</dbReference>
<dbReference type="InterPro" id="IPR011761">
    <property type="entry name" value="ATP-grasp"/>
</dbReference>
<dbReference type="InterPro" id="IPR011054">
    <property type="entry name" value="Rudment_hybrid_motif"/>
</dbReference>
<evidence type="ECO:0000256" key="3">
    <source>
        <dbReference type="ARBA" id="ARBA00022598"/>
    </source>
</evidence>
<dbReference type="PROSITE" id="PS00188">
    <property type="entry name" value="BIOTIN"/>
    <property type="match status" value="1"/>
</dbReference>
<dbReference type="InterPro" id="IPR011053">
    <property type="entry name" value="Single_hybrid_motif"/>
</dbReference>
<dbReference type="PANTHER" id="PTHR18866:SF33">
    <property type="entry name" value="METHYLCROTONOYL-COA CARBOXYLASE SUBUNIT ALPHA, MITOCHONDRIAL-RELATED"/>
    <property type="match status" value="1"/>
</dbReference>
<evidence type="ECO:0000259" key="9">
    <source>
        <dbReference type="PROSITE" id="PS50968"/>
    </source>
</evidence>
<reference evidence="12 13" key="1">
    <citation type="submission" date="2014-03" db="EMBL/GenBank/DDBJ databases">
        <title>Genomics of Bifidobacteria.</title>
        <authorList>
            <person name="Ventura M."/>
            <person name="Milani C."/>
            <person name="Lugli G.A."/>
        </authorList>
    </citation>
    <scope>NUCLEOTIDE SEQUENCE [LARGE SCALE GENOMIC DNA]</scope>
    <source>
        <strain evidence="12 13">LMG 21811</strain>
    </source>
</reference>
<dbReference type="Proteomes" id="UP000029078">
    <property type="component" value="Unassembled WGS sequence"/>
</dbReference>
<sequence>MPSASTAPSATALPSPSPSLSSPSPATPKLRRILIANRGEIAMRVIHACHDTGRIAIAAYADPDADALFVHAADEAYALGGSDAQSTYLNIAAIVETAHKAHVDAVHPGYGFLAENAEFAQAVIDAGMTWIGPQPATIRALGSKVEARRIAAEVGAPMAPGTTEPVHDPAEVITFAKEHGLPLAIKAVYGGGGRGLKVVHRLEDVREAFVSATHEAELAFGNGDCFIERFLARPRHVEVQILGDGAGNVVAVGTRDCSLQRRNQKLIEEAPASFLPPETTRALEDAAVAICSRVHYESAGTVEFLVDPGGTMSFMEVNTRIQVEHPVTEEVTGVDLVAAQLAIAEGAHVTDIPGLEHGTPVPHGHAIEFRINAEDPSLGFVPFPGIVDRLDVPTGPGIRFDSGVAQGGAIPGQFDSMIAKLIVSAPSRSACLTRARHALTELAISGVPTVRKFDQAVLEQPAFVATDGDFGVYTRWIEEEFLPSVDVRTLADGKPGRRAAAPEPVESWVEVDGKRVRLGLPASLASVAALGAGLAGLAGAGATGDPALTSDSGESVIQALLNAYQKSVPAGSGTQTAANSDIASTQDTPIESTITGTVVRWLADDGAHVEENEPIVVLEAMKMETEITAPVAGILHRSAQVGDTAQYGDPLGAIG</sequence>
<accession>A0A087CVM4</accession>
<protein>
    <recommendedName>
        <fullName evidence="2">biotin carboxylase</fullName>
        <ecNumber evidence="2">6.3.4.14</ecNumber>
    </recommendedName>
</protein>
<dbReference type="InterPro" id="IPR050856">
    <property type="entry name" value="Biotin_carboxylase_complex"/>
</dbReference>
<dbReference type="InterPro" id="IPR000089">
    <property type="entry name" value="Biotin_lipoyl"/>
</dbReference>
<dbReference type="Pfam" id="PF00364">
    <property type="entry name" value="Biotin_lipoyl"/>
    <property type="match status" value="1"/>
</dbReference>
<evidence type="ECO:0000313" key="12">
    <source>
        <dbReference type="EMBL" id="KFI87324.1"/>
    </source>
</evidence>
<dbReference type="InterPro" id="IPR005482">
    <property type="entry name" value="Biotin_COase_C"/>
</dbReference>
<evidence type="ECO:0000256" key="4">
    <source>
        <dbReference type="ARBA" id="ARBA00022741"/>
    </source>
</evidence>
<dbReference type="CDD" id="cd06850">
    <property type="entry name" value="biotinyl_domain"/>
    <property type="match status" value="1"/>
</dbReference>
<name>A0A087CVM4_BIFRU</name>
<dbReference type="PROSITE" id="PS00867">
    <property type="entry name" value="CPSASE_2"/>
    <property type="match status" value="1"/>
</dbReference>
<proteinExistence type="predicted"/>
<evidence type="ECO:0000256" key="8">
    <source>
        <dbReference type="SAM" id="MobiDB-lite"/>
    </source>
</evidence>
<dbReference type="GO" id="GO:0046872">
    <property type="term" value="F:metal ion binding"/>
    <property type="evidence" value="ECO:0007669"/>
    <property type="project" value="InterPro"/>
</dbReference>
<dbReference type="SMART" id="SM00878">
    <property type="entry name" value="Biotin_carb_C"/>
    <property type="match status" value="1"/>
</dbReference>
<dbReference type="EMBL" id="JGZL01000012">
    <property type="protein sequence ID" value="KFI87324.1"/>
    <property type="molecule type" value="Genomic_DNA"/>
</dbReference>
<dbReference type="SUPFAM" id="SSF56059">
    <property type="entry name" value="Glutathione synthetase ATP-binding domain-like"/>
    <property type="match status" value="1"/>
</dbReference>
<evidence type="ECO:0000259" key="10">
    <source>
        <dbReference type="PROSITE" id="PS50975"/>
    </source>
</evidence>
<evidence type="ECO:0000256" key="5">
    <source>
        <dbReference type="ARBA" id="ARBA00022840"/>
    </source>
</evidence>
<dbReference type="InterPro" id="IPR001882">
    <property type="entry name" value="Biotin_BS"/>
</dbReference>
<feature type="domain" description="Biotin carboxylation" evidence="11">
    <location>
        <begin position="29"/>
        <end position="478"/>
    </location>
</feature>
<evidence type="ECO:0000256" key="6">
    <source>
        <dbReference type="ARBA" id="ARBA00023267"/>
    </source>
</evidence>
<dbReference type="Gene3D" id="3.30.470.20">
    <property type="entry name" value="ATP-grasp fold, B domain"/>
    <property type="match status" value="1"/>
</dbReference>
<dbReference type="SUPFAM" id="SSF52440">
    <property type="entry name" value="PreATP-grasp domain"/>
    <property type="match status" value="1"/>
</dbReference>
<dbReference type="eggNOG" id="COG4770">
    <property type="taxonomic scope" value="Bacteria"/>
</dbReference>
<dbReference type="STRING" id="78346.BRUM_0454"/>
<feature type="domain" description="Lipoyl-binding" evidence="9">
    <location>
        <begin position="579"/>
        <end position="655"/>
    </location>
</feature>
<dbReference type="Pfam" id="PF00289">
    <property type="entry name" value="Biotin_carb_N"/>
    <property type="match status" value="1"/>
</dbReference>
<comment type="cofactor">
    <cofactor evidence="1">
        <name>biotin</name>
        <dbReference type="ChEBI" id="CHEBI:57586"/>
    </cofactor>
</comment>
<dbReference type="InterPro" id="IPR016185">
    <property type="entry name" value="PreATP-grasp_dom_sf"/>
</dbReference>
<dbReference type="Pfam" id="PF02785">
    <property type="entry name" value="Biotin_carb_C"/>
    <property type="match status" value="1"/>
</dbReference>
<feature type="region of interest" description="Disordered" evidence="8">
    <location>
        <begin position="1"/>
        <end position="26"/>
    </location>
</feature>
<feature type="domain" description="ATP-grasp" evidence="10">
    <location>
        <begin position="148"/>
        <end position="345"/>
    </location>
</feature>
<keyword evidence="4 7" id="KW-0547">Nucleotide-binding</keyword>
<evidence type="ECO:0000313" key="13">
    <source>
        <dbReference type="Proteomes" id="UP000029078"/>
    </source>
</evidence>
<dbReference type="InterPro" id="IPR005481">
    <property type="entry name" value="BC-like_N"/>
</dbReference>
<keyword evidence="5 7" id="KW-0067">ATP-binding</keyword>
<dbReference type="GO" id="GO:0004075">
    <property type="term" value="F:biotin carboxylase activity"/>
    <property type="evidence" value="ECO:0007669"/>
    <property type="project" value="UniProtKB-EC"/>
</dbReference>
<dbReference type="FunFam" id="3.30.1490.20:FF:000003">
    <property type="entry name" value="acetyl-CoA carboxylase isoform X1"/>
    <property type="match status" value="1"/>
</dbReference>
<keyword evidence="13" id="KW-1185">Reference proteome</keyword>
<dbReference type="PROSITE" id="PS50979">
    <property type="entry name" value="BC"/>
    <property type="match status" value="1"/>
</dbReference>
<dbReference type="Gene3D" id="2.40.50.100">
    <property type="match status" value="1"/>
</dbReference>
<dbReference type="InterPro" id="IPR011764">
    <property type="entry name" value="Biotin_carboxylation_dom"/>
</dbReference>
<evidence type="ECO:0000256" key="2">
    <source>
        <dbReference type="ARBA" id="ARBA00013263"/>
    </source>
</evidence>
<dbReference type="SUPFAM" id="SSF51246">
    <property type="entry name" value="Rudiment single hybrid motif"/>
    <property type="match status" value="1"/>
</dbReference>
<keyword evidence="3 12" id="KW-0436">Ligase</keyword>
<comment type="caution">
    <text evidence="12">The sequence shown here is derived from an EMBL/GenBank/DDBJ whole genome shotgun (WGS) entry which is preliminary data.</text>
</comment>